<comment type="catalytic activity">
    <reaction evidence="1 5">
        <text>L-alanine = D-alanine</text>
        <dbReference type="Rhea" id="RHEA:20249"/>
        <dbReference type="ChEBI" id="CHEBI:57416"/>
        <dbReference type="ChEBI" id="CHEBI:57972"/>
        <dbReference type="EC" id="5.1.1.1"/>
    </reaction>
</comment>
<reference evidence="10" key="1">
    <citation type="submission" date="2019-02" db="EMBL/GenBank/DDBJ databases">
        <title>Isolation and identification of novel species under the genus Muribaculum.</title>
        <authorList>
            <person name="Miyake S."/>
            <person name="Ding Y."/>
            <person name="Low A."/>
            <person name="Soh M."/>
            <person name="Seedorf H."/>
        </authorList>
    </citation>
    <scope>NUCLEOTIDE SEQUENCE [LARGE SCALE GENOMIC DNA]</scope>
    <source>
        <strain evidence="10">H5</strain>
    </source>
</reference>
<dbReference type="CDD" id="cd00430">
    <property type="entry name" value="PLPDE_III_AR"/>
    <property type="match status" value="1"/>
</dbReference>
<dbReference type="GO" id="GO:0016881">
    <property type="term" value="F:acid-amino acid ligase activity"/>
    <property type="evidence" value="ECO:0007669"/>
    <property type="project" value="InterPro"/>
</dbReference>
<evidence type="ECO:0000256" key="1">
    <source>
        <dbReference type="ARBA" id="ARBA00000316"/>
    </source>
</evidence>
<evidence type="ECO:0000256" key="3">
    <source>
        <dbReference type="ARBA" id="ARBA00022898"/>
    </source>
</evidence>
<dbReference type="KEGG" id="ddb:E7747_00240"/>
<dbReference type="Pfam" id="PF00842">
    <property type="entry name" value="Ala_racemase_C"/>
    <property type="match status" value="1"/>
</dbReference>
<dbReference type="RefSeq" id="WP_136413326.1">
    <property type="nucleotide sequence ID" value="NZ_CP039396.1"/>
</dbReference>
<dbReference type="EMBL" id="CP039396">
    <property type="protein sequence ID" value="QCD40879.1"/>
    <property type="molecule type" value="Genomic_DNA"/>
</dbReference>
<dbReference type="GO" id="GO:0008784">
    <property type="term" value="F:alanine racemase activity"/>
    <property type="evidence" value="ECO:0007669"/>
    <property type="project" value="UniProtKB-UniRule"/>
</dbReference>
<dbReference type="UniPathway" id="UPA00042">
    <property type="reaction ID" value="UER00497"/>
</dbReference>
<comment type="function">
    <text evidence="5">Catalyzes the interconversion of L-alanine and D-alanine. May also act on other amino acids.</text>
</comment>
<accession>A0A4P7VZ96</accession>
<dbReference type="InterPro" id="IPR000821">
    <property type="entry name" value="Ala_racemase"/>
</dbReference>
<evidence type="ECO:0000313" key="10">
    <source>
        <dbReference type="Proteomes" id="UP000297149"/>
    </source>
</evidence>
<dbReference type="InterPro" id="IPR011079">
    <property type="entry name" value="Ala_racemase_C"/>
</dbReference>
<dbReference type="FunFam" id="3.20.20.10:FF:000002">
    <property type="entry name" value="Alanine racemase"/>
    <property type="match status" value="1"/>
</dbReference>
<keyword evidence="4 5" id="KW-0413">Isomerase</keyword>
<dbReference type="Gene3D" id="3.20.20.10">
    <property type="entry name" value="Alanine racemase"/>
    <property type="match status" value="1"/>
</dbReference>
<dbReference type="GO" id="GO:0030170">
    <property type="term" value="F:pyridoxal phosphate binding"/>
    <property type="evidence" value="ECO:0007669"/>
    <property type="project" value="UniProtKB-UniRule"/>
</dbReference>
<dbReference type="PANTHER" id="PTHR30511:SF0">
    <property type="entry name" value="ALANINE RACEMASE, CATABOLIC-RELATED"/>
    <property type="match status" value="1"/>
</dbReference>
<dbReference type="InterPro" id="IPR035911">
    <property type="entry name" value="MurE/MurF_N"/>
</dbReference>
<dbReference type="InterPro" id="IPR001608">
    <property type="entry name" value="Ala_racemase_N"/>
</dbReference>
<dbReference type="Gene3D" id="3.40.1390.10">
    <property type="entry name" value="MurE/MurF, N-terminal domain"/>
    <property type="match status" value="1"/>
</dbReference>
<dbReference type="EC" id="5.1.1.1" evidence="5"/>
<dbReference type="GO" id="GO:0005524">
    <property type="term" value="F:ATP binding"/>
    <property type="evidence" value="ECO:0007669"/>
    <property type="project" value="InterPro"/>
</dbReference>
<dbReference type="Proteomes" id="UP000297149">
    <property type="component" value="Chromosome"/>
</dbReference>
<dbReference type="PRINTS" id="PR00992">
    <property type="entry name" value="ALARACEMASE"/>
</dbReference>
<evidence type="ECO:0000256" key="2">
    <source>
        <dbReference type="ARBA" id="ARBA00001933"/>
    </source>
</evidence>
<evidence type="ECO:0000313" key="9">
    <source>
        <dbReference type="EMBL" id="QCD40879.1"/>
    </source>
</evidence>
<protein>
    <recommendedName>
        <fullName evidence="5">Alanine racemase</fullName>
        <ecNumber evidence="5">5.1.1.1</ecNumber>
    </recommendedName>
</protein>
<evidence type="ECO:0000256" key="5">
    <source>
        <dbReference type="HAMAP-Rule" id="MF_01201"/>
    </source>
</evidence>
<keyword evidence="3 5" id="KW-0663">Pyridoxal phosphate</keyword>
<organism evidence="9 10">
    <name type="scientific">Duncaniella dubosii</name>
    <dbReference type="NCBI Taxonomy" id="2518971"/>
    <lineage>
        <taxon>Bacteria</taxon>
        <taxon>Pseudomonadati</taxon>
        <taxon>Bacteroidota</taxon>
        <taxon>Bacteroidia</taxon>
        <taxon>Bacteroidales</taxon>
        <taxon>Muribaculaceae</taxon>
        <taxon>Duncaniella</taxon>
    </lineage>
</organism>
<dbReference type="Gene3D" id="3.90.190.20">
    <property type="entry name" value="Mur ligase, C-terminal domain"/>
    <property type="match status" value="1"/>
</dbReference>
<gene>
    <name evidence="9" type="ORF">E7747_00240</name>
</gene>
<dbReference type="SUPFAM" id="SSF51419">
    <property type="entry name" value="PLP-binding barrel"/>
    <property type="match status" value="1"/>
</dbReference>
<dbReference type="SUPFAM" id="SSF63418">
    <property type="entry name" value="MurE/MurF N-terminal domain"/>
    <property type="match status" value="1"/>
</dbReference>
<dbReference type="Pfam" id="PF01168">
    <property type="entry name" value="Ala_racemase_N"/>
    <property type="match status" value="1"/>
</dbReference>
<dbReference type="InterPro" id="IPR013221">
    <property type="entry name" value="Mur_ligase_cen"/>
</dbReference>
<feature type="active site" description="Proton acceptor; specific for L-alanine" evidence="5">
    <location>
        <position position="720"/>
    </location>
</feature>
<name>A0A4P7VZ96_9BACT</name>
<dbReference type="AlphaFoldDB" id="A0A4P7VZ96"/>
<dbReference type="InterPro" id="IPR009006">
    <property type="entry name" value="Ala_racemase/Decarboxylase_C"/>
</dbReference>
<proteinExistence type="inferred from homology"/>
<dbReference type="GO" id="GO:0005829">
    <property type="term" value="C:cytosol"/>
    <property type="evidence" value="ECO:0007669"/>
    <property type="project" value="TreeGrafter"/>
</dbReference>
<feature type="modified residue" description="N6-(pyridoxal phosphate)lysine" evidence="5 6">
    <location>
        <position position="492"/>
    </location>
</feature>
<keyword evidence="9" id="KW-0436">Ligase</keyword>
<comment type="cofactor">
    <cofactor evidence="2 5 6">
        <name>pyridoxal 5'-phosphate</name>
        <dbReference type="ChEBI" id="CHEBI:597326"/>
    </cofactor>
</comment>
<dbReference type="SMART" id="SM01005">
    <property type="entry name" value="Ala_racemase_C"/>
    <property type="match status" value="1"/>
</dbReference>
<dbReference type="Pfam" id="PF08245">
    <property type="entry name" value="Mur_ligase_M"/>
    <property type="match status" value="1"/>
</dbReference>
<feature type="binding site" evidence="5 7">
    <location>
        <position position="769"/>
    </location>
    <ligand>
        <name>substrate</name>
    </ligand>
</feature>
<feature type="active site" description="Proton acceptor; specific for D-alanine" evidence="5">
    <location>
        <position position="492"/>
    </location>
</feature>
<dbReference type="Gene3D" id="3.40.1190.10">
    <property type="entry name" value="Mur-like, catalytic domain"/>
    <property type="match status" value="1"/>
</dbReference>
<dbReference type="InterPro" id="IPR036615">
    <property type="entry name" value="Mur_ligase_C_dom_sf"/>
</dbReference>
<sequence>MEYNISEILKIIGSGNRSLIGDGNFKISRLLTDSRSLTYPSETLFFALTTQSGDGHRYLRQLYDKGVKSFVVSAVPDDMKSLEDANFIVTDNPLVALHALAGYHRNRFDVPVIAITGSRGKTIVKEWLNSLLQDDIVITRSPRSYNSQIGVPLSVWELNERTQLAIFEAGISMPGEMARLKDIIRPEIGIFTNIGTAHSSGFLSIEDKCREKASLLSDCRCVIYNSDDELISRCMPDVPVKLGWSRIDSTSPLFVEKVESGGGMSRLTFCYLGGEQQTVEIPFANEHDIENAIHCLATMLYLDIPADVIAERMARLTPVGTRLEVIEGVNGCLLIHDSYTSDFNSLSPALDFMRRRAVADRSLTAVISDLSCGEGATDEDYARMAELLAMAGISRLIGVGPELKRHAGCFNLEKEFFDTTEVFLEKMSVRDFNRELILVKGAPRFGFARICELLEARQHETVLEINLDAVVDNFNAFRSRIRPTTGIACMIKASGYGAGSHELARTLQAQGATYLAVAVHDEGAELRRAGITMPILVLNPTVENFHAIFTDRLEPEIYSFDFLEALIREAGHYGVKNFPIHIKIDSGMHRLGFLKEDLPRLIDMLKSTDCVTPRSIFSHLCAADDPMEDDYTKSQFEYFDECCRIVLSAFPGQKILRHILNSTGITRFPDHQLDMVRLGIGLYGIKTLHDGSQDDLRPVSSLHTVILSIKHWPAGTTIGYNRRGVLKRDSVIATVPVGYADGINRHLGYGNACMVVRGVKCPTVGTICMDACMIDVTDVEHVSVGDRVEVFGESIPVDTLAETLGTIPYEVLTSVSSRVKRVYYRE</sequence>
<dbReference type="GO" id="GO:0030632">
    <property type="term" value="P:D-alanine biosynthetic process"/>
    <property type="evidence" value="ECO:0007669"/>
    <property type="project" value="UniProtKB-UniRule"/>
</dbReference>
<comment type="pathway">
    <text evidence="5">Amino-acid biosynthesis; D-alanine biosynthesis; D-alanine from L-alanine: step 1/1.</text>
</comment>
<feature type="binding site" evidence="5 7">
    <location>
        <position position="590"/>
    </location>
    <ligand>
        <name>substrate</name>
    </ligand>
</feature>
<evidence type="ECO:0000256" key="6">
    <source>
        <dbReference type="PIRSR" id="PIRSR600821-50"/>
    </source>
</evidence>
<evidence type="ECO:0000256" key="7">
    <source>
        <dbReference type="PIRSR" id="PIRSR600821-52"/>
    </source>
</evidence>
<dbReference type="SUPFAM" id="SSF53623">
    <property type="entry name" value="MurD-like peptide ligases, catalytic domain"/>
    <property type="match status" value="1"/>
</dbReference>
<keyword evidence="10" id="KW-1185">Reference proteome</keyword>
<evidence type="ECO:0000256" key="4">
    <source>
        <dbReference type="ARBA" id="ARBA00023235"/>
    </source>
</evidence>
<comment type="similarity">
    <text evidence="5">Belongs to the alanine racemase family.</text>
</comment>
<dbReference type="NCBIfam" id="TIGR00492">
    <property type="entry name" value="alr"/>
    <property type="match status" value="1"/>
</dbReference>
<dbReference type="InterPro" id="IPR029066">
    <property type="entry name" value="PLP-binding_barrel"/>
</dbReference>
<feature type="domain" description="Alanine racemase C-terminal" evidence="8">
    <location>
        <begin position="699"/>
        <end position="824"/>
    </location>
</feature>
<evidence type="ECO:0000259" key="8">
    <source>
        <dbReference type="SMART" id="SM01005"/>
    </source>
</evidence>
<dbReference type="PANTHER" id="PTHR30511">
    <property type="entry name" value="ALANINE RACEMASE"/>
    <property type="match status" value="1"/>
</dbReference>
<dbReference type="HAMAP" id="MF_01201">
    <property type="entry name" value="Ala_racemase"/>
    <property type="match status" value="1"/>
</dbReference>
<dbReference type="InterPro" id="IPR036565">
    <property type="entry name" value="Mur-like_cat_sf"/>
</dbReference>
<dbReference type="SUPFAM" id="SSF50621">
    <property type="entry name" value="Alanine racemase C-terminal domain-like"/>
    <property type="match status" value="1"/>
</dbReference>
<dbReference type="NCBIfam" id="NF008897">
    <property type="entry name" value="PRK11930.1"/>
    <property type="match status" value="1"/>
</dbReference>
<dbReference type="Gene3D" id="2.40.37.10">
    <property type="entry name" value="Lyase, Ornithine Decarboxylase, Chain A, domain 1"/>
    <property type="match status" value="1"/>
</dbReference>
<dbReference type="SUPFAM" id="SSF53244">
    <property type="entry name" value="MurD-like peptide ligases, peptide-binding domain"/>
    <property type="match status" value="1"/>
</dbReference>